<dbReference type="PROSITE" id="PS51197">
    <property type="entry name" value="HTH_RRF2_2"/>
    <property type="match status" value="1"/>
</dbReference>
<comment type="caution">
    <text evidence="2">The sequence shown here is derived from an EMBL/GenBank/DDBJ whole genome shotgun (WGS) entry which is preliminary data.</text>
</comment>
<proteinExistence type="predicted"/>
<accession>A0A1J5QEF8</accession>
<dbReference type="PANTHER" id="PTHR33221">
    <property type="entry name" value="WINGED HELIX-TURN-HELIX TRANSCRIPTIONAL REGULATOR, RRF2 FAMILY"/>
    <property type="match status" value="1"/>
</dbReference>
<dbReference type="Gene3D" id="1.10.10.10">
    <property type="entry name" value="Winged helix-like DNA-binding domain superfamily/Winged helix DNA-binding domain"/>
    <property type="match status" value="1"/>
</dbReference>
<protein>
    <submittedName>
        <fullName evidence="2">HTH-type transcriptional repressor NsrR</fullName>
    </submittedName>
</protein>
<dbReference type="GO" id="GO:0003700">
    <property type="term" value="F:DNA-binding transcription factor activity"/>
    <property type="evidence" value="ECO:0007669"/>
    <property type="project" value="TreeGrafter"/>
</dbReference>
<dbReference type="PANTHER" id="PTHR33221:SF4">
    <property type="entry name" value="HTH-TYPE TRANSCRIPTIONAL REPRESSOR NSRR"/>
    <property type="match status" value="1"/>
</dbReference>
<dbReference type="InterPro" id="IPR036388">
    <property type="entry name" value="WH-like_DNA-bd_sf"/>
</dbReference>
<dbReference type="Pfam" id="PF02082">
    <property type="entry name" value="Rrf2"/>
    <property type="match status" value="1"/>
</dbReference>
<dbReference type="InterPro" id="IPR000944">
    <property type="entry name" value="Tscrpt_reg_Rrf2"/>
</dbReference>
<name>A0A1J5QEF8_9ZZZZ</name>
<dbReference type="SUPFAM" id="SSF46785">
    <property type="entry name" value="Winged helix' DNA-binding domain"/>
    <property type="match status" value="1"/>
</dbReference>
<gene>
    <name evidence="2" type="primary">nsrR_14</name>
    <name evidence="2" type="ORF">GALL_399410</name>
</gene>
<evidence type="ECO:0000256" key="1">
    <source>
        <dbReference type="ARBA" id="ARBA00023125"/>
    </source>
</evidence>
<dbReference type="NCBIfam" id="TIGR00738">
    <property type="entry name" value="rrf2_super"/>
    <property type="match status" value="1"/>
</dbReference>
<dbReference type="InterPro" id="IPR036390">
    <property type="entry name" value="WH_DNA-bd_sf"/>
</dbReference>
<organism evidence="2">
    <name type="scientific">mine drainage metagenome</name>
    <dbReference type="NCBI Taxonomy" id="410659"/>
    <lineage>
        <taxon>unclassified sequences</taxon>
        <taxon>metagenomes</taxon>
        <taxon>ecological metagenomes</taxon>
    </lineage>
</organism>
<dbReference type="AlphaFoldDB" id="A0A1J5QEF8"/>
<dbReference type="EMBL" id="MLJW01001416">
    <property type="protein sequence ID" value="OIQ78356.1"/>
    <property type="molecule type" value="Genomic_DNA"/>
</dbReference>
<keyword evidence="1" id="KW-0238">DNA-binding</keyword>
<reference evidence="2" key="1">
    <citation type="submission" date="2016-10" db="EMBL/GenBank/DDBJ databases">
        <title>Sequence of Gallionella enrichment culture.</title>
        <authorList>
            <person name="Poehlein A."/>
            <person name="Muehling M."/>
            <person name="Daniel R."/>
        </authorList>
    </citation>
    <scope>NUCLEOTIDE SEQUENCE</scope>
</reference>
<dbReference type="GO" id="GO:0005829">
    <property type="term" value="C:cytosol"/>
    <property type="evidence" value="ECO:0007669"/>
    <property type="project" value="TreeGrafter"/>
</dbReference>
<sequence length="153" mass="16951">MHLTTFSDYSLRVMMYLGIQHGQLVTISDIAKAYKISENHLTKVVHHLSQHGYVDTVRGKGGGLRLVRDPGTVNIGEMIRITEGDTGLLPCLDTDGKCCIQPSCRLIGILRMAQDALFSVLNQYTLTDLLHNDEQLTHILMHPRSTSGIPLPS</sequence>
<dbReference type="GO" id="GO:0003677">
    <property type="term" value="F:DNA binding"/>
    <property type="evidence" value="ECO:0007669"/>
    <property type="project" value="UniProtKB-KW"/>
</dbReference>
<evidence type="ECO:0000313" key="2">
    <source>
        <dbReference type="EMBL" id="OIQ78356.1"/>
    </source>
</evidence>